<keyword evidence="3" id="KW-1185">Reference proteome</keyword>
<dbReference type="EMBL" id="MJIL01000079">
    <property type="protein sequence ID" value="OLQ74794.1"/>
    <property type="molecule type" value="Genomic_DNA"/>
</dbReference>
<dbReference type="PROSITE" id="PS50206">
    <property type="entry name" value="RHODANESE_3"/>
    <property type="match status" value="1"/>
</dbReference>
<dbReference type="PANTHER" id="PTHR44086">
    <property type="entry name" value="THIOSULFATE SULFURTRANSFERASE RDL2, MITOCHONDRIAL-RELATED"/>
    <property type="match status" value="1"/>
</dbReference>
<dbReference type="InterPro" id="IPR036873">
    <property type="entry name" value="Rhodanese-like_dom_sf"/>
</dbReference>
<gene>
    <name evidence="2" type="ORF">BIT28_12555</name>
</gene>
<keyword evidence="2" id="KW-0808">Transferase</keyword>
<dbReference type="Pfam" id="PF00581">
    <property type="entry name" value="Rhodanese"/>
    <property type="match status" value="1"/>
</dbReference>
<protein>
    <submittedName>
        <fullName evidence="2">Sulfurtransferase</fullName>
    </submittedName>
</protein>
<name>A0A1Q9GJW9_9GAMM</name>
<dbReference type="SUPFAM" id="SSF52821">
    <property type="entry name" value="Rhodanese/Cell cycle control phosphatase"/>
    <property type="match status" value="1"/>
</dbReference>
<evidence type="ECO:0000259" key="1">
    <source>
        <dbReference type="PROSITE" id="PS50206"/>
    </source>
</evidence>
<reference evidence="2 3" key="1">
    <citation type="submission" date="2016-09" db="EMBL/GenBank/DDBJ databases">
        <title>Photobacterium proteolyticum sp. nov. a protease producing bacterium isolated from ocean sediments of Laizhou Bay.</title>
        <authorList>
            <person name="Li Y."/>
        </authorList>
    </citation>
    <scope>NUCLEOTIDE SEQUENCE [LARGE SCALE GENOMIC DNA]</scope>
    <source>
        <strain evidence="2 3">13-12</strain>
    </source>
</reference>
<dbReference type="GO" id="GO:0004792">
    <property type="term" value="F:thiosulfate-cyanide sulfurtransferase activity"/>
    <property type="evidence" value="ECO:0007669"/>
    <property type="project" value="TreeGrafter"/>
</dbReference>
<dbReference type="SMART" id="SM00450">
    <property type="entry name" value="RHOD"/>
    <property type="match status" value="1"/>
</dbReference>
<comment type="caution">
    <text evidence="2">The sequence shown here is derived from an EMBL/GenBank/DDBJ whole genome shotgun (WGS) entry which is preliminary data.</text>
</comment>
<feature type="domain" description="Rhodanese" evidence="1">
    <location>
        <begin position="78"/>
        <end position="186"/>
    </location>
</feature>
<proteinExistence type="predicted"/>
<dbReference type="CDD" id="cd00158">
    <property type="entry name" value="RHOD"/>
    <property type="match status" value="1"/>
</dbReference>
<dbReference type="PANTHER" id="PTHR44086:SF13">
    <property type="entry name" value="THIOSULFATE SULFURTRANSFERASE PSPE"/>
    <property type="match status" value="1"/>
</dbReference>
<dbReference type="OrthoDB" id="9800872at2"/>
<sequence length="187" mass="20777">MPFSKSRLQRPRRSFWLNAFILAAGLLILPLTANAGLFSGKFEAEVQTEQVAIKLHNDTLAGGYQLIDTNGVKALLDNKEDVLIIDAMPYKDSYKKEHIPTAIQFEFPIASMPEWKVTGTDGKTQENFAALLGADKNKTLVFYCGFVKCGRSHNAAAWAIKMGYNNVYRYPGGIYAWKGAGFDTESK</sequence>
<organism evidence="2 3">
    <name type="scientific">Photobacterium proteolyticum</name>
    <dbReference type="NCBI Taxonomy" id="1903952"/>
    <lineage>
        <taxon>Bacteria</taxon>
        <taxon>Pseudomonadati</taxon>
        <taxon>Pseudomonadota</taxon>
        <taxon>Gammaproteobacteria</taxon>
        <taxon>Vibrionales</taxon>
        <taxon>Vibrionaceae</taxon>
        <taxon>Photobacterium</taxon>
    </lineage>
</organism>
<dbReference type="AlphaFoldDB" id="A0A1Q9GJW9"/>
<evidence type="ECO:0000313" key="2">
    <source>
        <dbReference type="EMBL" id="OLQ74794.1"/>
    </source>
</evidence>
<dbReference type="RefSeq" id="WP_075765099.1">
    <property type="nucleotide sequence ID" value="NZ_MJIL01000079.1"/>
</dbReference>
<dbReference type="InterPro" id="IPR001763">
    <property type="entry name" value="Rhodanese-like_dom"/>
</dbReference>
<accession>A0A1Q9GJW9</accession>
<evidence type="ECO:0000313" key="3">
    <source>
        <dbReference type="Proteomes" id="UP000186905"/>
    </source>
</evidence>
<dbReference type="Proteomes" id="UP000186905">
    <property type="component" value="Unassembled WGS sequence"/>
</dbReference>
<dbReference type="STRING" id="1903952.BIT28_12555"/>
<dbReference type="Gene3D" id="3.40.250.10">
    <property type="entry name" value="Rhodanese-like domain"/>
    <property type="match status" value="1"/>
</dbReference>